<dbReference type="InterPro" id="IPR036227">
    <property type="entry name" value="Ribosomal_uL15/eL18_sf"/>
</dbReference>
<comment type="similarity">
    <text evidence="1 4">Belongs to the universal ribosomal protein uL15 family.</text>
</comment>
<feature type="region of interest" description="Disordered" evidence="5">
    <location>
        <begin position="175"/>
        <end position="204"/>
    </location>
</feature>
<dbReference type="PROSITE" id="PS00475">
    <property type="entry name" value="RIBOSOMAL_L15"/>
    <property type="match status" value="1"/>
</dbReference>
<keyword evidence="3 4" id="KW-0687">Ribonucleoprotein</keyword>
<dbReference type="VEuPathDB" id="FungiDB:KLMA_80281"/>
<evidence type="ECO:0000259" key="6">
    <source>
        <dbReference type="Pfam" id="PF00828"/>
    </source>
</evidence>
<dbReference type="GO" id="GO:0003735">
    <property type="term" value="F:structural constituent of ribosome"/>
    <property type="evidence" value="ECO:0007669"/>
    <property type="project" value="InterPro"/>
</dbReference>
<protein>
    <submittedName>
        <fullName evidence="7">54S ribosomal protein L10</fullName>
    </submittedName>
</protein>
<dbReference type="InterPro" id="IPR005749">
    <property type="entry name" value="Ribosomal_uL15_bac-type"/>
</dbReference>
<dbReference type="KEGG" id="kmx:KLMA_80281"/>
<dbReference type="HAMAP" id="MF_01341">
    <property type="entry name" value="Ribosomal_uL15"/>
    <property type="match status" value="1"/>
</dbReference>
<dbReference type="OrthoDB" id="361383at2759"/>
<reference evidence="7 8" key="1">
    <citation type="journal article" date="2015" name="Biotechnol. Biofuels">
        <title>Genetic basis of the highly efficient yeast Kluyveromyces marxianus: complete genome sequence and transcriptome analyses.</title>
        <authorList>
            <person name="Lertwattanasakul N."/>
            <person name="Kosaka T."/>
            <person name="Hosoyama A."/>
            <person name="Suzuki Y."/>
            <person name="Rodrussamee N."/>
            <person name="Matsutani M."/>
            <person name="Murata M."/>
            <person name="Fujimoto N."/>
            <person name="Suprayogi"/>
            <person name="Tsuchikane K."/>
            <person name="Limtong S."/>
            <person name="Fujita N."/>
            <person name="Yamada M."/>
        </authorList>
    </citation>
    <scope>NUCLEOTIDE SEQUENCE [LARGE SCALE GENOMIC DNA]</scope>
    <source>
        <strain evidence="8">DMKU3-1042 / BCC 29191 / NBRC 104275</strain>
    </source>
</reference>
<dbReference type="AlphaFoldDB" id="W0TG22"/>
<organism evidence="7 8">
    <name type="scientific">Kluyveromyces marxianus (strain DMKU3-1042 / BCC 29191 / NBRC 104275)</name>
    <name type="common">Yeast</name>
    <name type="synonym">Candida kefyr</name>
    <dbReference type="NCBI Taxonomy" id="1003335"/>
    <lineage>
        <taxon>Eukaryota</taxon>
        <taxon>Fungi</taxon>
        <taxon>Dikarya</taxon>
        <taxon>Ascomycota</taxon>
        <taxon>Saccharomycotina</taxon>
        <taxon>Saccharomycetes</taxon>
        <taxon>Saccharomycetales</taxon>
        <taxon>Saccharomycetaceae</taxon>
        <taxon>Kluyveromyces</taxon>
    </lineage>
</organism>
<evidence type="ECO:0000313" key="7">
    <source>
        <dbReference type="EMBL" id="BAO42592.2"/>
    </source>
</evidence>
<dbReference type="SUPFAM" id="SSF52080">
    <property type="entry name" value="Ribosomal proteins L15p and L18e"/>
    <property type="match status" value="1"/>
</dbReference>
<feature type="compositionally biased region" description="Gly residues" evidence="5">
    <location>
        <begin position="184"/>
        <end position="196"/>
    </location>
</feature>
<accession>W0TG22</accession>
<dbReference type="GeneID" id="34718475"/>
<sequence length="418" mass="46753">MLDWAIKDVVSSGSTKPDSNKIFEQYETNSLYLDVNSTWSWSAFITSYTTGKKHDKTANLAKIRDAIKTTLLSDIQQGKSAFCITVNNGATWRLEARFMDGYSAAPFQPGGGWTIPCIENDNVLKRRLPGRNWPDIQAMFSINKVVNPFGSLIERSFVRHISILSSLKPSEGSIKGYKRLGRGPSSGKGKTSGRGQKGQKARGHVKSWFEGGQTPIYKLFPKLGFTNVTSLDLKELNLERIKWFHDKGRLNLLPGEVLTMKKMKDLGLVTGPIRDGVKILGDGKISFNLPIKIEATRASQGAIAAIEKAGGSFTARYFSRLGLRAHLSPNWFIQKRGRVPLQARPTKRKDIEFYSSEEKRGYLVMENDPYYQILKGAKEEGGKSSATRKTKKTKLELQMEQLENDFVPPQPKSGIIQE</sequence>
<name>W0TG22_KLUMD</name>
<dbReference type="PANTHER" id="PTHR12934:SF11">
    <property type="entry name" value="LARGE RIBOSOMAL SUBUNIT PROTEIN UL15M"/>
    <property type="match status" value="1"/>
</dbReference>
<dbReference type="GO" id="GO:0005762">
    <property type="term" value="C:mitochondrial large ribosomal subunit"/>
    <property type="evidence" value="ECO:0007669"/>
    <property type="project" value="TreeGrafter"/>
</dbReference>
<evidence type="ECO:0000256" key="4">
    <source>
        <dbReference type="RuleBase" id="RU003888"/>
    </source>
</evidence>
<evidence type="ECO:0000256" key="5">
    <source>
        <dbReference type="SAM" id="MobiDB-lite"/>
    </source>
</evidence>
<dbReference type="FunFam" id="3.100.10.10:FF:000017">
    <property type="entry name" value="Mrpl10p"/>
    <property type="match status" value="1"/>
</dbReference>
<dbReference type="InterPro" id="IPR030878">
    <property type="entry name" value="Ribosomal_uL15"/>
</dbReference>
<dbReference type="GO" id="GO:0006412">
    <property type="term" value="P:translation"/>
    <property type="evidence" value="ECO:0007669"/>
    <property type="project" value="InterPro"/>
</dbReference>
<proteinExistence type="inferred from homology"/>
<evidence type="ECO:0000256" key="3">
    <source>
        <dbReference type="ARBA" id="ARBA00023274"/>
    </source>
</evidence>
<dbReference type="RefSeq" id="XP_022678332.1">
    <property type="nucleotide sequence ID" value="XM_022822031.1"/>
</dbReference>
<evidence type="ECO:0000256" key="1">
    <source>
        <dbReference type="ARBA" id="ARBA00007320"/>
    </source>
</evidence>
<dbReference type="Pfam" id="PF00828">
    <property type="entry name" value="Ribosomal_L27A"/>
    <property type="match status" value="1"/>
</dbReference>
<dbReference type="Proteomes" id="UP000065495">
    <property type="component" value="Chromosome 8"/>
</dbReference>
<dbReference type="NCBIfam" id="TIGR01071">
    <property type="entry name" value="rplO_bact"/>
    <property type="match status" value="1"/>
</dbReference>
<keyword evidence="2 4" id="KW-0689">Ribosomal protein</keyword>
<dbReference type="EMBL" id="AP012220">
    <property type="protein sequence ID" value="BAO42592.2"/>
    <property type="molecule type" value="Genomic_DNA"/>
</dbReference>
<dbReference type="InterPro" id="IPR021131">
    <property type="entry name" value="Ribosomal_uL15/eL18"/>
</dbReference>
<dbReference type="PANTHER" id="PTHR12934">
    <property type="entry name" value="50S RIBOSOMAL PROTEIN L15"/>
    <property type="match status" value="1"/>
</dbReference>
<gene>
    <name evidence="7" type="primary">rplO</name>
    <name evidence="7" type="ORF">KLMA_80281</name>
</gene>
<dbReference type="Gene3D" id="3.100.10.10">
    <property type="match status" value="1"/>
</dbReference>
<evidence type="ECO:0000313" key="8">
    <source>
        <dbReference type="Proteomes" id="UP000065495"/>
    </source>
</evidence>
<feature type="domain" description="Large ribosomal subunit protein uL15/eL18" evidence="6">
    <location>
        <begin position="235"/>
        <end position="314"/>
    </location>
</feature>
<evidence type="ECO:0000256" key="2">
    <source>
        <dbReference type="ARBA" id="ARBA00022980"/>
    </source>
</evidence>
<dbReference type="InterPro" id="IPR001196">
    <property type="entry name" value="Ribosomal_uL15_CS"/>
</dbReference>